<dbReference type="EMBL" id="BAAAQM010000073">
    <property type="protein sequence ID" value="GAA2002180.1"/>
    <property type="molecule type" value="Genomic_DNA"/>
</dbReference>
<comment type="caution">
    <text evidence="6">The sequence shown here is derived from an EMBL/GenBank/DDBJ whole genome shotgun (WGS) entry which is preliminary data.</text>
</comment>
<evidence type="ECO:0000256" key="1">
    <source>
        <dbReference type="ARBA" id="ARBA00022801"/>
    </source>
</evidence>
<name>A0ABN2T919_9ACTN</name>
<dbReference type="InterPro" id="IPR000014">
    <property type="entry name" value="PAS"/>
</dbReference>
<dbReference type="SUPFAM" id="SSF55781">
    <property type="entry name" value="GAF domain-like"/>
    <property type="match status" value="1"/>
</dbReference>
<dbReference type="Gene3D" id="1.10.10.10">
    <property type="entry name" value="Winged helix-like DNA-binding domain superfamily/Winged helix DNA-binding domain"/>
    <property type="match status" value="1"/>
</dbReference>
<proteinExistence type="predicted"/>
<dbReference type="Pfam" id="PF07228">
    <property type="entry name" value="SpoIIE"/>
    <property type="match status" value="1"/>
</dbReference>
<dbReference type="InterPro" id="IPR003018">
    <property type="entry name" value="GAF"/>
</dbReference>
<dbReference type="CDD" id="cd00130">
    <property type="entry name" value="PAS"/>
    <property type="match status" value="1"/>
</dbReference>
<evidence type="ECO:0000256" key="2">
    <source>
        <dbReference type="ARBA" id="ARBA00023015"/>
    </source>
</evidence>
<feature type="compositionally biased region" description="Gly residues" evidence="4">
    <location>
        <begin position="492"/>
        <end position="501"/>
    </location>
</feature>
<dbReference type="PANTHER" id="PTHR43156">
    <property type="entry name" value="STAGE II SPORULATION PROTEIN E-RELATED"/>
    <property type="match status" value="1"/>
</dbReference>
<gene>
    <name evidence="6" type="ORF">GCM10009838_80130</name>
</gene>
<evidence type="ECO:0000256" key="4">
    <source>
        <dbReference type="SAM" id="MobiDB-lite"/>
    </source>
</evidence>
<evidence type="ECO:0000256" key="3">
    <source>
        <dbReference type="ARBA" id="ARBA00023163"/>
    </source>
</evidence>
<dbReference type="PANTHER" id="PTHR43156:SF2">
    <property type="entry name" value="STAGE II SPORULATION PROTEIN E"/>
    <property type="match status" value="1"/>
</dbReference>
<dbReference type="InterPro" id="IPR052016">
    <property type="entry name" value="Bact_Sigma-Reg"/>
</dbReference>
<dbReference type="InterPro" id="IPR035965">
    <property type="entry name" value="PAS-like_dom_sf"/>
</dbReference>
<dbReference type="SMART" id="SM00331">
    <property type="entry name" value="PP2C_SIG"/>
    <property type="match status" value="1"/>
</dbReference>
<evidence type="ECO:0000313" key="7">
    <source>
        <dbReference type="Proteomes" id="UP001499854"/>
    </source>
</evidence>
<organism evidence="6 7">
    <name type="scientific">Catenulispora subtropica</name>
    <dbReference type="NCBI Taxonomy" id="450798"/>
    <lineage>
        <taxon>Bacteria</taxon>
        <taxon>Bacillati</taxon>
        <taxon>Actinomycetota</taxon>
        <taxon>Actinomycetes</taxon>
        <taxon>Catenulisporales</taxon>
        <taxon>Catenulisporaceae</taxon>
        <taxon>Catenulispora</taxon>
    </lineage>
</organism>
<dbReference type="InterPro" id="IPR029016">
    <property type="entry name" value="GAF-like_dom_sf"/>
</dbReference>
<sequence length="811" mass="85109">MSEDFAAHRDRLARERREHRWDALVDQAVGVVMARSGCGSAEAVAQLAAIARRSGRPLRAVAADVVAEAAGLAADAPPDPDVVRLHPEVAALDRSADGDELARSLVTEALGYSRPSGAVIGVLDDDGTVAILGSTGFPAREIRRWRRIPPAVDTLINRAVRSGAPVWIDDDSEDRPVVIGQSGTGPHGTRVAVPLRSGRMLIGVVLLAWRPMPASGHGSGPGSGGAAGALDDRARREVEAVVQAAGPALLRMLGEDLHGAESAAAGVAGGTTGAVAESPWQDVVDLLDVPALVVTGLEAMPVTADRLHVTARNEAAADLMLPGADRSLEAAAPWLATDDVVEALAVVARTGTPRRHPVKTGRLGVEAVSAVRAGGVTSVLVVAHSTAEPATEVDATLERLGRFGTWTWDAAGDRVRWSPEALRIMGAPALGDPTGINRPPYTVHPDDAEAERRFIKTLTTEGRPAEVEFRIVHYGGEPTRVRLAAEPVPGRHGAGSGGSGGSDTLDRAHGADRADTDRAESDRADRAAGSTAPSRPATAPERIVGVIQDVTDWRRSETALEVARVQLAAQRSRADAERNLASALQQAIVPGAARNEPPHTGVEVAARYRPASAAAGVGGDWYSVFPLRDAQLLLAIGDVAGHGLPAASAMADVHHGLRGMALAENRPGRLLTLLNELVDSMPEFTIASACCLLWDPARRVVRWGNAGHPAPIRVRGGAAETIEDHVGPMLGADSQAVYEDCDLAVESGDVLLLYTDGLVERRRAGDDETTAYLLGQARDPDPDLGRYLDRILAGARSDTDDDVCVLAVRFE</sequence>
<dbReference type="Pfam" id="PF13185">
    <property type="entry name" value="GAF_2"/>
    <property type="match status" value="1"/>
</dbReference>
<dbReference type="Pfam" id="PF03861">
    <property type="entry name" value="ANTAR"/>
    <property type="match status" value="1"/>
</dbReference>
<dbReference type="SUPFAM" id="SSF55785">
    <property type="entry name" value="PYP-like sensor domain (PAS domain)"/>
    <property type="match status" value="1"/>
</dbReference>
<keyword evidence="1" id="KW-0378">Hydrolase</keyword>
<dbReference type="SUPFAM" id="SSF81606">
    <property type="entry name" value="PP2C-like"/>
    <property type="match status" value="1"/>
</dbReference>
<reference evidence="6 7" key="1">
    <citation type="journal article" date="2019" name="Int. J. Syst. Evol. Microbiol.">
        <title>The Global Catalogue of Microorganisms (GCM) 10K type strain sequencing project: providing services to taxonomists for standard genome sequencing and annotation.</title>
        <authorList>
            <consortium name="The Broad Institute Genomics Platform"/>
            <consortium name="The Broad Institute Genome Sequencing Center for Infectious Disease"/>
            <person name="Wu L."/>
            <person name="Ma J."/>
        </authorList>
    </citation>
    <scope>NUCLEOTIDE SEQUENCE [LARGE SCALE GENOMIC DNA]</scope>
    <source>
        <strain evidence="6 7">JCM 16013</strain>
    </source>
</reference>
<dbReference type="SMART" id="SM01012">
    <property type="entry name" value="ANTAR"/>
    <property type="match status" value="1"/>
</dbReference>
<dbReference type="Gene3D" id="3.60.40.10">
    <property type="entry name" value="PPM-type phosphatase domain"/>
    <property type="match status" value="1"/>
</dbReference>
<dbReference type="Gene3D" id="3.30.450.20">
    <property type="entry name" value="PAS domain"/>
    <property type="match status" value="1"/>
</dbReference>
<feature type="compositionally biased region" description="Basic and acidic residues" evidence="4">
    <location>
        <begin position="504"/>
        <end position="526"/>
    </location>
</feature>
<dbReference type="PROSITE" id="PS50921">
    <property type="entry name" value="ANTAR"/>
    <property type="match status" value="1"/>
</dbReference>
<accession>A0ABN2T919</accession>
<protein>
    <submittedName>
        <fullName evidence="6">SpoIIE family protein phosphatase</fullName>
    </submittedName>
</protein>
<dbReference type="InterPro" id="IPR036457">
    <property type="entry name" value="PPM-type-like_dom_sf"/>
</dbReference>
<dbReference type="RefSeq" id="WP_344662443.1">
    <property type="nucleotide sequence ID" value="NZ_BAAAQM010000073.1"/>
</dbReference>
<dbReference type="InterPro" id="IPR005561">
    <property type="entry name" value="ANTAR"/>
</dbReference>
<dbReference type="Proteomes" id="UP001499854">
    <property type="component" value="Unassembled WGS sequence"/>
</dbReference>
<feature type="domain" description="ANTAR" evidence="5">
    <location>
        <begin position="5"/>
        <end position="66"/>
    </location>
</feature>
<keyword evidence="7" id="KW-1185">Reference proteome</keyword>
<dbReference type="Gene3D" id="3.30.450.40">
    <property type="match status" value="1"/>
</dbReference>
<dbReference type="InterPro" id="IPR036388">
    <property type="entry name" value="WH-like_DNA-bd_sf"/>
</dbReference>
<keyword evidence="2" id="KW-0805">Transcription regulation</keyword>
<evidence type="ECO:0000313" key="6">
    <source>
        <dbReference type="EMBL" id="GAA2002180.1"/>
    </source>
</evidence>
<evidence type="ECO:0000259" key="5">
    <source>
        <dbReference type="PROSITE" id="PS50921"/>
    </source>
</evidence>
<dbReference type="InterPro" id="IPR001932">
    <property type="entry name" value="PPM-type_phosphatase-like_dom"/>
</dbReference>
<feature type="region of interest" description="Disordered" evidence="4">
    <location>
        <begin position="487"/>
        <end position="540"/>
    </location>
</feature>
<keyword evidence="3" id="KW-0804">Transcription</keyword>